<feature type="transmembrane region" description="Helical" evidence="1">
    <location>
        <begin position="58"/>
        <end position="78"/>
    </location>
</feature>
<organism evidence="2 3">
    <name type="scientific">Leptotrichia hongkongensis</name>
    <dbReference type="NCBI Taxonomy" id="554406"/>
    <lineage>
        <taxon>Bacteria</taxon>
        <taxon>Fusobacteriati</taxon>
        <taxon>Fusobacteriota</taxon>
        <taxon>Fusobacteriia</taxon>
        <taxon>Fusobacteriales</taxon>
        <taxon>Leptotrichiaceae</taxon>
        <taxon>Leptotrichia</taxon>
    </lineage>
</organism>
<dbReference type="KEGG" id="lhg:JMUB5056_2139"/>
<evidence type="ECO:0000313" key="3">
    <source>
        <dbReference type="Proteomes" id="UP000321561"/>
    </source>
</evidence>
<name>A0A510L9R2_9FUSO</name>
<evidence type="ECO:0008006" key="4">
    <source>
        <dbReference type="Google" id="ProtNLM"/>
    </source>
</evidence>
<feature type="transmembrane region" description="Helical" evidence="1">
    <location>
        <begin position="6"/>
        <end position="25"/>
    </location>
</feature>
<proteinExistence type="predicted"/>
<keyword evidence="1" id="KW-1133">Transmembrane helix</keyword>
<dbReference type="AlphaFoldDB" id="A0A510L9R2"/>
<dbReference type="SUPFAM" id="SSF56112">
    <property type="entry name" value="Protein kinase-like (PK-like)"/>
    <property type="match status" value="1"/>
</dbReference>
<reference evidence="2 3" key="1">
    <citation type="submission" date="2019-07" db="EMBL/GenBank/DDBJ databases">
        <title>Complete Genome Sequence of Leptotrichia hongkongensis Strain JMUB5056.</title>
        <authorList>
            <person name="Watanabe S."/>
            <person name="Cui L."/>
        </authorList>
    </citation>
    <scope>NUCLEOTIDE SEQUENCE [LARGE SCALE GENOMIC DNA]</scope>
    <source>
        <strain evidence="2 3">JMUB5056</strain>
    </source>
</reference>
<evidence type="ECO:0000256" key="1">
    <source>
        <dbReference type="SAM" id="Phobius"/>
    </source>
</evidence>
<protein>
    <recommendedName>
        <fullName evidence="4">Aminoglycoside phosphotransferase domain-containing protein</fullName>
    </recommendedName>
</protein>
<dbReference type="Proteomes" id="UP000321561">
    <property type="component" value="Chromosome"/>
</dbReference>
<dbReference type="InterPro" id="IPR011009">
    <property type="entry name" value="Kinase-like_dom_sf"/>
</dbReference>
<dbReference type="EMBL" id="AP019846">
    <property type="protein sequence ID" value="BBM60516.1"/>
    <property type="molecule type" value="Genomic_DNA"/>
</dbReference>
<keyword evidence="1" id="KW-0472">Membrane</keyword>
<keyword evidence="1" id="KW-0812">Transmembrane</keyword>
<evidence type="ECO:0000313" key="2">
    <source>
        <dbReference type="EMBL" id="BBM60516.1"/>
    </source>
</evidence>
<accession>A0A510L9R2</accession>
<gene>
    <name evidence="2" type="ORF">JMUB5056_2139</name>
</gene>
<sequence>MVSLTISMWLIYLFSYYVFSLFLMMKGYNFKLVDIFIIFFSNDTFGVNQLAIMSKIPVLFYAYILISIIEMLIISIAFKEKFSYMAKNQKNEIYLNLLPNQNNKEKLQFLEKYFMDNDKTYIENYLKINQNINIIRDFSAGSNATTMLCMKNDKMFYRKYAFEDREKLYDQVVWIEKNDRRGLPLPKIIEQEKTSEYCYYDMPYDSNAIVLFEYAHSMPYEKGWSIMKKALESLNEFVYTENVRQSDKKTIDKYIDSKVTANIEKILEASAIKKLSKYDEIIINGRAYKNLSYYLKYLSKEYLYEIFKNDTYSDLHGDLTIENIVCTRGKNQEDDFYIIDPNTGNVHDSANLDYGKLLQSIHGGYEFMMKTYDVSLEENKINFLFTKSHTYVYFYKKLNEYMNSKFSKEQVRSIYFHEIIHWLRLMPYKIRKDSDRVLIFYSGLLMVLNDVIEMYGDNDEKK</sequence>